<dbReference type="RefSeq" id="WP_187020835.1">
    <property type="nucleotide sequence ID" value="NZ_JACRUK010000053.1"/>
</dbReference>
<reference evidence="8 9" key="1">
    <citation type="submission" date="2020-08" db="EMBL/GenBank/DDBJ databases">
        <title>Description of novel Flavobacterium F-392 isolate.</title>
        <authorList>
            <person name="Saticioglu I.B."/>
            <person name="Duman M."/>
            <person name="Altun S."/>
        </authorList>
    </citation>
    <scope>NUCLEOTIDE SEQUENCE [LARGE SCALE GENOMIC DNA]</scope>
    <source>
        <strain evidence="8 9">F-392</strain>
    </source>
</reference>
<evidence type="ECO:0000256" key="4">
    <source>
        <dbReference type="ARBA" id="ARBA00023237"/>
    </source>
</evidence>
<dbReference type="Pfam" id="PF00691">
    <property type="entry name" value="OmpA"/>
    <property type="match status" value="1"/>
</dbReference>
<dbReference type="EMBL" id="JACRUL010000053">
    <property type="protein sequence ID" value="MBC5845795.1"/>
    <property type="molecule type" value="Genomic_DNA"/>
</dbReference>
<dbReference type="PANTHER" id="PTHR30329:SF21">
    <property type="entry name" value="LIPOPROTEIN YIAD-RELATED"/>
    <property type="match status" value="1"/>
</dbReference>
<keyword evidence="4" id="KW-0998">Cell outer membrane</keyword>
<organism evidence="8 9">
    <name type="scientific">Flavobacterium muglaense</name>
    <dbReference type="NCBI Taxonomy" id="2764716"/>
    <lineage>
        <taxon>Bacteria</taxon>
        <taxon>Pseudomonadati</taxon>
        <taxon>Bacteroidota</taxon>
        <taxon>Flavobacteriia</taxon>
        <taxon>Flavobacteriales</taxon>
        <taxon>Flavobacteriaceae</taxon>
        <taxon>Flavobacterium</taxon>
    </lineage>
</organism>
<dbReference type="GO" id="GO:0007155">
    <property type="term" value="P:cell adhesion"/>
    <property type="evidence" value="ECO:0007669"/>
    <property type="project" value="InterPro"/>
</dbReference>
<keyword evidence="9" id="KW-1185">Reference proteome</keyword>
<evidence type="ECO:0000256" key="5">
    <source>
        <dbReference type="PROSITE-ProRule" id="PRU00473"/>
    </source>
</evidence>
<dbReference type="SUPFAM" id="SSF103647">
    <property type="entry name" value="TSP type-3 repeat"/>
    <property type="match status" value="1"/>
</dbReference>
<evidence type="ECO:0000259" key="7">
    <source>
        <dbReference type="PROSITE" id="PS51123"/>
    </source>
</evidence>
<sequence length="676" mass="73411">MKKNLLALVAFASFVSANAQSYLGYTHDNYAGVQSVLFNPASIVDSRFKTDINLFSISTLATNDAYGVNLLDAFKSGYDFETQANKSLALSNNAAFNTDVMGPSFMFNIAPKHSLAIFTRARATVNVLNVNGNVIDELSKDNTNNFDYSIGSPNAVGNSWGELGLSYAAVLYQNGAHFLKGGVTAKYLQGVANYHFQANGVQLKYVENTINPQNSQYTSTGTAVYGSSQDFNVDSDVKVDSNSKGYGFDLGLVYEWRPDYESSRSDLNNLKYVNKYKLRFGVSVTDIGSMTYDKGVRNAYNLNKTITQNDVDAADDFDQFLKDNYAATPVNGTVKSYLPTALHADVDWNIHNKFYLNLNGDFSVVDKNKLNQNSIADRVSITPRYESRWFSFYLPVSYMDYNKQAQVGVGLRTGIFFIGSGSAVTNLISNNSRAVDFHLGMKIPVYQKKKRVAAEDNIEPAPIAIAAPDVDTDGDGVADKNDACVDVAGPADNKGCPYADTDKDGTIDKDDKCPTVAGPKENNGCPWADTDGDGIADKDDKCPTVKGTAANKGCPEVTAEVIKQLNNFSKAILFNSGKATIRPESNVKLEEIVKVMSSYSAANFTLEGYTDSTGSAVKNLQLSKERAAAVKAYLIAKGISADRLSSEGYGVVKPIASNKTEAGRAQNRRVEILLAK</sequence>
<evidence type="ECO:0000313" key="8">
    <source>
        <dbReference type="EMBL" id="MBC5845795.1"/>
    </source>
</evidence>
<evidence type="ECO:0000256" key="3">
    <source>
        <dbReference type="ARBA" id="ARBA00023136"/>
    </source>
</evidence>
<dbReference type="Gene3D" id="3.30.1330.60">
    <property type="entry name" value="OmpA-like domain"/>
    <property type="match status" value="1"/>
</dbReference>
<evidence type="ECO:0000256" key="2">
    <source>
        <dbReference type="ARBA" id="ARBA00022729"/>
    </source>
</evidence>
<dbReference type="PROSITE" id="PS51123">
    <property type="entry name" value="OMPA_2"/>
    <property type="match status" value="1"/>
</dbReference>
<dbReference type="PRINTS" id="PR01021">
    <property type="entry name" value="OMPADOMAIN"/>
</dbReference>
<dbReference type="InterPro" id="IPR028974">
    <property type="entry name" value="TSP_type-3_rpt"/>
</dbReference>
<gene>
    <name evidence="8" type="ORF">H8R25_15325</name>
</gene>
<dbReference type="Gene3D" id="4.10.1080.10">
    <property type="entry name" value="TSP type-3 repeat"/>
    <property type="match status" value="1"/>
</dbReference>
<dbReference type="Pfam" id="PF02412">
    <property type="entry name" value="TSP_3"/>
    <property type="match status" value="2"/>
</dbReference>
<evidence type="ECO:0000256" key="1">
    <source>
        <dbReference type="ARBA" id="ARBA00004442"/>
    </source>
</evidence>
<keyword evidence="3 5" id="KW-0472">Membrane</keyword>
<dbReference type="Pfam" id="PF18990">
    <property type="entry name" value="DUF5723"/>
    <property type="match status" value="1"/>
</dbReference>
<dbReference type="InterPro" id="IPR006665">
    <property type="entry name" value="OmpA-like"/>
</dbReference>
<feature type="domain" description="OmpA-like" evidence="7">
    <location>
        <begin position="561"/>
        <end position="676"/>
    </location>
</feature>
<comment type="subcellular location">
    <subcellularLocation>
        <location evidence="1">Cell outer membrane</location>
    </subcellularLocation>
</comment>
<dbReference type="CDD" id="cd07185">
    <property type="entry name" value="OmpA_C-like"/>
    <property type="match status" value="1"/>
</dbReference>
<dbReference type="GO" id="GO:0005509">
    <property type="term" value="F:calcium ion binding"/>
    <property type="evidence" value="ECO:0007669"/>
    <property type="project" value="InterPro"/>
</dbReference>
<dbReference type="Proteomes" id="UP000641454">
    <property type="component" value="Unassembled WGS sequence"/>
</dbReference>
<accession>A0A923N4C0</accession>
<feature type="chain" id="PRO_5036956882" evidence="6">
    <location>
        <begin position="20"/>
        <end position="676"/>
    </location>
</feature>
<dbReference type="InterPro" id="IPR003367">
    <property type="entry name" value="Thrombospondin_3-like_rpt"/>
</dbReference>
<comment type="caution">
    <text evidence="8">The sequence shown here is derived from an EMBL/GenBank/DDBJ whole genome shotgun (WGS) entry which is preliminary data.</text>
</comment>
<dbReference type="SUPFAM" id="SSF103088">
    <property type="entry name" value="OmpA-like"/>
    <property type="match status" value="1"/>
</dbReference>
<dbReference type="PANTHER" id="PTHR30329">
    <property type="entry name" value="STATOR ELEMENT OF FLAGELLAR MOTOR COMPLEX"/>
    <property type="match status" value="1"/>
</dbReference>
<evidence type="ECO:0000313" key="9">
    <source>
        <dbReference type="Proteomes" id="UP000641454"/>
    </source>
</evidence>
<feature type="signal peptide" evidence="6">
    <location>
        <begin position="1"/>
        <end position="19"/>
    </location>
</feature>
<protein>
    <submittedName>
        <fullName evidence="8">OmpA family protein</fullName>
    </submittedName>
</protein>
<keyword evidence="2 6" id="KW-0732">Signal</keyword>
<proteinExistence type="predicted"/>
<dbReference type="InterPro" id="IPR043781">
    <property type="entry name" value="DUF5723"/>
</dbReference>
<dbReference type="GO" id="GO:0009279">
    <property type="term" value="C:cell outer membrane"/>
    <property type="evidence" value="ECO:0007669"/>
    <property type="project" value="UniProtKB-SubCell"/>
</dbReference>
<dbReference type="InterPro" id="IPR006664">
    <property type="entry name" value="OMP_bac"/>
</dbReference>
<name>A0A923N4C0_9FLAO</name>
<dbReference type="InterPro" id="IPR050330">
    <property type="entry name" value="Bact_OuterMem_StrucFunc"/>
</dbReference>
<evidence type="ECO:0000256" key="6">
    <source>
        <dbReference type="SAM" id="SignalP"/>
    </source>
</evidence>
<dbReference type="AlphaFoldDB" id="A0A923N4C0"/>
<dbReference type="InterPro" id="IPR036737">
    <property type="entry name" value="OmpA-like_sf"/>
</dbReference>